<protein>
    <submittedName>
        <fullName evidence="2">Uncharacterized protein</fullName>
    </submittedName>
</protein>
<keyword evidence="1" id="KW-0472">Membrane</keyword>
<dbReference type="AlphaFoldDB" id="A0A2J6QJ64"/>
<dbReference type="PROSITE" id="PS51257">
    <property type="entry name" value="PROKAR_LIPOPROTEIN"/>
    <property type="match status" value="1"/>
</dbReference>
<accession>A0A2J6QJ64</accession>
<organism evidence="2 3">
    <name type="scientific">Hyaloscypha hepaticicola</name>
    <dbReference type="NCBI Taxonomy" id="2082293"/>
    <lineage>
        <taxon>Eukaryota</taxon>
        <taxon>Fungi</taxon>
        <taxon>Dikarya</taxon>
        <taxon>Ascomycota</taxon>
        <taxon>Pezizomycotina</taxon>
        <taxon>Leotiomycetes</taxon>
        <taxon>Helotiales</taxon>
        <taxon>Hyaloscyphaceae</taxon>
        <taxon>Hyaloscypha</taxon>
    </lineage>
</organism>
<evidence type="ECO:0000313" key="2">
    <source>
        <dbReference type="EMBL" id="PMD26303.1"/>
    </source>
</evidence>
<keyword evidence="1" id="KW-1133">Transmembrane helix</keyword>
<reference evidence="2 3" key="1">
    <citation type="submission" date="2016-05" db="EMBL/GenBank/DDBJ databases">
        <title>A degradative enzymes factory behind the ericoid mycorrhizal symbiosis.</title>
        <authorList>
            <consortium name="DOE Joint Genome Institute"/>
            <person name="Martino E."/>
            <person name="Morin E."/>
            <person name="Grelet G."/>
            <person name="Kuo A."/>
            <person name="Kohler A."/>
            <person name="Daghino S."/>
            <person name="Barry K."/>
            <person name="Choi C."/>
            <person name="Cichocki N."/>
            <person name="Clum A."/>
            <person name="Copeland A."/>
            <person name="Hainaut M."/>
            <person name="Haridas S."/>
            <person name="Labutti K."/>
            <person name="Lindquist E."/>
            <person name="Lipzen A."/>
            <person name="Khouja H.-R."/>
            <person name="Murat C."/>
            <person name="Ohm R."/>
            <person name="Olson A."/>
            <person name="Spatafora J."/>
            <person name="Veneault-Fourrey C."/>
            <person name="Henrissat B."/>
            <person name="Grigoriev I."/>
            <person name="Martin F."/>
            <person name="Perotto S."/>
        </authorList>
    </citation>
    <scope>NUCLEOTIDE SEQUENCE [LARGE SCALE GENOMIC DNA]</scope>
    <source>
        <strain evidence="2 3">UAMH 7357</strain>
    </source>
</reference>
<proteinExistence type="predicted"/>
<gene>
    <name evidence="2" type="ORF">NA56DRAFT_341927</name>
</gene>
<keyword evidence="3" id="KW-1185">Reference proteome</keyword>
<keyword evidence="1" id="KW-0812">Transmembrane</keyword>
<feature type="transmembrane region" description="Helical" evidence="1">
    <location>
        <begin position="73"/>
        <end position="91"/>
    </location>
</feature>
<dbReference type="Proteomes" id="UP000235672">
    <property type="component" value="Unassembled WGS sequence"/>
</dbReference>
<dbReference type="EMBL" id="KZ613468">
    <property type="protein sequence ID" value="PMD26303.1"/>
    <property type="molecule type" value="Genomic_DNA"/>
</dbReference>
<evidence type="ECO:0000313" key="3">
    <source>
        <dbReference type="Proteomes" id="UP000235672"/>
    </source>
</evidence>
<sequence length="93" mass="11076">MVFNRRLPWTMYALSRPYSSQGSALQSCTEGDWEVVVWNGFFHSFPSCFPPPLLVMDRKTWHLRIGWPPFSTYKPFTIILILFLYRISLYLRP</sequence>
<name>A0A2J6QJ64_9HELO</name>
<evidence type="ECO:0000256" key="1">
    <source>
        <dbReference type="SAM" id="Phobius"/>
    </source>
</evidence>